<name>A0AAV5VQ86_9BILA</name>
<keyword evidence="3 6" id="KW-0812">Transmembrane</keyword>
<evidence type="ECO:0000256" key="3">
    <source>
        <dbReference type="ARBA" id="ARBA00022692"/>
    </source>
</evidence>
<gene>
    <name evidence="7" type="ORF">PFISCL1PPCAC_12893</name>
</gene>
<feature type="non-terminal residue" evidence="7">
    <location>
        <position position="1"/>
    </location>
</feature>
<feature type="non-terminal residue" evidence="7">
    <location>
        <position position="105"/>
    </location>
</feature>
<keyword evidence="8" id="KW-1185">Reference proteome</keyword>
<dbReference type="EMBL" id="BTSY01000004">
    <property type="protein sequence ID" value="GMT21596.1"/>
    <property type="molecule type" value="Genomic_DNA"/>
</dbReference>
<feature type="transmembrane region" description="Helical" evidence="6">
    <location>
        <begin position="77"/>
        <end position="98"/>
    </location>
</feature>
<evidence type="ECO:0000256" key="6">
    <source>
        <dbReference type="SAM" id="Phobius"/>
    </source>
</evidence>
<proteinExistence type="inferred from homology"/>
<evidence type="ECO:0000256" key="1">
    <source>
        <dbReference type="ARBA" id="ARBA00004141"/>
    </source>
</evidence>
<dbReference type="InterPro" id="IPR050920">
    <property type="entry name" value="Nematode_rcpt-like_delta"/>
</dbReference>
<evidence type="ECO:0000256" key="5">
    <source>
        <dbReference type="ARBA" id="ARBA00023136"/>
    </source>
</evidence>
<evidence type="ECO:0008006" key="9">
    <source>
        <dbReference type="Google" id="ProtNLM"/>
    </source>
</evidence>
<feature type="transmembrane region" description="Helical" evidence="6">
    <location>
        <begin position="6"/>
        <end position="24"/>
    </location>
</feature>
<protein>
    <recommendedName>
        <fullName evidence="9">G protein-coupled receptor</fullName>
    </recommendedName>
</protein>
<evidence type="ECO:0000256" key="4">
    <source>
        <dbReference type="ARBA" id="ARBA00022989"/>
    </source>
</evidence>
<keyword evidence="5 6" id="KW-0472">Membrane</keyword>
<dbReference type="GO" id="GO:0016020">
    <property type="term" value="C:membrane"/>
    <property type="evidence" value="ECO:0007669"/>
    <property type="project" value="UniProtKB-SubCell"/>
</dbReference>
<feature type="transmembrane region" description="Helical" evidence="6">
    <location>
        <begin position="45"/>
        <end position="65"/>
    </location>
</feature>
<reference evidence="7" key="1">
    <citation type="submission" date="2023-10" db="EMBL/GenBank/DDBJ databases">
        <title>Genome assembly of Pristionchus species.</title>
        <authorList>
            <person name="Yoshida K."/>
            <person name="Sommer R.J."/>
        </authorList>
    </citation>
    <scope>NUCLEOTIDE SEQUENCE</scope>
    <source>
        <strain evidence="7">RS5133</strain>
    </source>
</reference>
<evidence type="ECO:0000313" key="7">
    <source>
        <dbReference type="EMBL" id="GMT21596.1"/>
    </source>
</evidence>
<comment type="subcellular location">
    <subcellularLocation>
        <location evidence="1">Membrane</location>
        <topology evidence="1">Multi-pass membrane protein</topology>
    </subcellularLocation>
</comment>
<keyword evidence="4 6" id="KW-1133">Transmembrane helix</keyword>
<dbReference type="Pfam" id="PF10317">
    <property type="entry name" value="7TM_GPCR_Srd"/>
    <property type="match status" value="1"/>
</dbReference>
<dbReference type="InterPro" id="IPR019421">
    <property type="entry name" value="7TM_GPCR_serpentine_rcpt_Srd"/>
</dbReference>
<dbReference type="PANTHER" id="PTHR22945">
    <property type="entry name" value="SERPENTINE RECEPTOR, CLASS D DELTA"/>
    <property type="match status" value="1"/>
</dbReference>
<dbReference type="AlphaFoldDB" id="A0AAV5VQ86"/>
<dbReference type="PANTHER" id="PTHR22945:SF40">
    <property type="entry name" value="SERPENTINE RECEPTOR, CLASS D (DELTA)-RELATED"/>
    <property type="match status" value="1"/>
</dbReference>
<evidence type="ECO:0000313" key="8">
    <source>
        <dbReference type="Proteomes" id="UP001432322"/>
    </source>
</evidence>
<evidence type="ECO:0000256" key="2">
    <source>
        <dbReference type="ARBA" id="ARBA00009166"/>
    </source>
</evidence>
<comment type="caution">
    <text evidence="7">The sequence shown here is derived from an EMBL/GenBank/DDBJ whole genome shotgun (WGS) entry which is preliminary data.</text>
</comment>
<sequence>VIAPFLPCYLVILAVGHRLLSTLANETAHMSGRTRNAHKEIIQGLLIQSCLPVVDFIAIGAYLMMQLQIVNAVSLGFATHMCGEFVVSINPLISLYFVRTYRLSV</sequence>
<dbReference type="Proteomes" id="UP001432322">
    <property type="component" value="Unassembled WGS sequence"/>
</dbReference>
<accession>A0AAV5VQ86</accession>
<comment type="similarity">
    <text evidence="2">Belongs to the nematode receptor-like protein srd family.</text>
</comment>
<organism evidence="7 8">
    <name type="scientific">Pristionchus fissidentatus</name>
    <dbReference type="NCBI Taxonomy" id="1538716"/>
    <lineage>
        <taxon>Eukaryota</taxon>
        <taxon>Metazoa</taxon>
        <taxon>Ecdysozoa</taxon>
        <taxon>Nematoda</taxon>
        <taxon>Chromadorea</taxon>
        <taxon>Rhabditida</taxon>
        <taxon>Rhabditina</taxon>
        <taxon>Diplogasteromorpha</taxon>
        <taxon>Diplogasteroidea</taxon>
        <taxon>Neodiplogasteridae</taxon>
        <taxon>Pristionchus</taxon>
    </lineage>
</organism>